<evidence type="ECO:0000313" key="3">
    <source>
        <dbReference type="Proteomes" id="UP000762676"/>
    </source>
</evidence>
<evidence type="ECO:0000313" key="2">
    <source>
        <dbReference type="EMBL" id="GFR97718.1"/>
    </source>
</evidence>
<organism evidence="2 3">
    <name type="scientific">Elysia marginata</name>
    <dbReference type="NCBI Taxonomy" id="1093978"/>
    <lineage>
        <taxon>Eukaryota</taxon>
        <taxon>Metazoa</taxon>
        <taxon>Spiralia</taxon>
        <taxon>Lophotrochozoa</taxon>
        <taxon>Mollusca</taxon>
        <taxon>Gastropoda</taxon>
        <taxon>Heterobranchia</taxon>
        <taxon>Euthyneura</taxon>
        <taxon>Panpulmonata</taxon>
        <taxon>Sacoglossa</taxon>
        <taxon>Placobranchoidea</taxon>
        <taxon>Plakobranchidae</taxon>
        <taxon>Elysia</taxon>
    </lineage>
</organism>
<feature type="compositionally biased region" description="Polar residues" evidence="1">
    <location>
        <begin position="233"/>
        <end position="248"/>
    </location>
</feature>
<gene>
    <name evidence="2" type="ORF">ElyMa_002752400</name>
</gene>
<feature type="compositionally biased region" description="Low complexity" evidence="1">
    <location>
        <begin position="67"/>
        <end position="97"/>
    </location>
</feature>
<dbReference type="AlphaFoldDB" id="A0AAV4HHH4"/>
<feature type="compositionally biased region" description="Pro residues" evidence="1">
    <location>
        <begin position="98"/>
        <end position="125"/>
    </location>
</feature>
<feature type="compositionally biased region" description="Polar residues" evidence="1">
    <location>
        <begin position="134"/>
        <end position="148"/>
    </location>
</feature>
<feature type="compositionally biased region" description="Basic and acidic residues" evidence="1">
    <location>
        <begin position="221"/>
        <end position="230"/>
    </location>
</feature>
<comment type="caution">
    <text evidence="2">The sequence shown here is derived from an EMBL/GenBank/DDBJ whole genome shotgun (WGS) entry which is preliminary data.</text>
</comment>
<dbReference type="Proteomes" id="UP000762676">
    <property type="component" value="Unassembled WGS sequence"/>
</dbReference>
<feature type="compositionally biased region" description="Low complexity" evidence="1">
    <location>
        <begin position="255"/>
        <end position="267"/>
    </location>
</feature>
<feature type="compositionally biased region" description="Low complexity" evidence="1">
    <location>
        <begin position="156"/>
        <end position="165"/>
    </location>
</feature>
<name>A0AAV4HHH4_9GAST</name>
<keyword evidence="3" id="KW-1185">Reference proteome</keyword>
<proteinExistence type="predicted"/>
<feature type="compositionally biased region" description="Low complexity" evidence="1">
    <location>
        <begin position="294"/>
        <end position="309"/>
    </location>
</feature>
<accession>A0AAV4HHH4</accession>
<reference evidence="2 3" key="1">
    <citation type="journal article" date="2021" name="Elife">
        <title>Chloroplast acquisition without the gene transfer in kleptoplastic sea slugs, Plakobranchus ocellatus.</title>
        <authorList>
            <person name="Maeda T."/>
            <person name="Takahashi S."/>
            <person name="Yoshida T."/>
            <person name="Shimamura S."/>
            <person name="Takaki Y."/>
            <person name="Nagai Y."/>
            <person name="Toyoda A."/>
            <person name="Suzuki Y."/>
            <person name="Arimoto A."/>
            <person name="Ishii H."/>
            <person name="Satoh N."/>
            <person name="Nishiyama T."/>
            <person name="Hasebe M."/>
            <person name="Maruyama T."/>
            <person name="Minagawa J."/>
            <person name="Obokata J."/>
            <person name="Shigenobu S."/>
        </authorList>
    </citation>
    <scope>NUCLEOTIDE SEQUENCE [LARGE SCALE GENOMIC DNA]</scope>
</reference>
<sequence length="328" mass="34701">MTQNDDFVTSLDTTVQKDTSSFFLTSLLGPNPALLQAAGVGSRPPPVLLPPQHFFNQPPPALPGTPLHQLLQQQQQQHKQQQQQLQQIPQSHQSPYVSVPPPPVHQRLQHPPPSHFQASQPPPQPAAGMLTDTKPGSEQKQSTMQQTGGLEPKSPPSSKAGSSPSVNSVGQQFIPLQVTKQQKKKEAADTSVGLSSPAADSQLDPNLANKSGANPEQQEETLSKTDKEDPLTNLASVANEKSSDQASPKTAHAVASAESSDSHTASSKMLEVVPSALSKSESKSEQEPCQSTGPEAKVAAAAPNAVVEPKPAKKKRSRLAANFGGPRS</sequence>
<evidence type="ECO:0000256" key="1">
    <source>
        <dbReference type="SAM" id="MobiDB-lite"/>
    </source>
</evidence>
<feature type="region of interest" description="Disordered" evidence="1">
    <location>
        <begin position="48"/>
        <end position="328"/>
    </location>
</feature>
<protein>
    <submittedName>
        <fullName evidence="2">Uncharacterized protein</fullName>
    </submittedName>
</protein>
<dbReference type="EMBL" id="BMAT01005643">
    <property type="protein sequence ID" value="GFR97718.1"/>
    <property type="molecule type" value="Genomic_DNA"/>
</dbReference>